<dbReference type="EMBL" id="NNAY01000152">
    <property type="protein sequence ID" value="OXU30537.1"/>
    <property type="molecule type" value="Genomic_DNA"/>
</dbReference>
<dbReference type="Proteomes" id="UP000215335">
    <property type="component" value="Unassembled WGS sequence"/>
</dbReference>
<sequence>MIFTPRHKKPWSAPPRPRHRLPWLASYCYSFGTQSMHWQSLDSKYRNISSSSATKVLRKLHGPNTPCG</sequence>
<proteinExistence type="predicted"/>
<accession>A0A232FJP7</accession>
<name>A0A232FJP7_9HYME</name>
<evidence type="ECO:0000313" key="1">
    <source>
        <dbReference type="EMBL" id="OXU30537.1"/>
    </source>
</evidence>
<comment type="caution">
    <text evidence="1">The sequence shown here is derived from an EMBL/GenBank/DDBJ whole genome shotgun (WGS) entry which is preliminary data.</text>
</comment>
<protein>
    <submittedName>
        <fullName evidence="1">Uncharacterized protein</fullName>
    </submittedName>
</protein>
<evidence type="ECO:0000313" key="2">
    <source>
        <dbReference type="Proteomes" id="UP000215335"/>
    </source>
</evidence>
<gene>
    <name evidence="1" type="ORF">TSAR_002383</name>
</gene>
<reference evidence="1 2" key="1">
    <citation type="journal article" date="2017" name="Curr. Biol.">
        <title>The Evolution of Venom by Co-option of Single-Copy Genes.</title>
        <authorList>
            <person name="Martinson E.O."/>
            <person name="Mrinalini"/>
            <person name="Kelkar Y.D."/>
            <person name="Chang C.H."/>
            <person name="Werren J.H."/>
        </authorList>
    </citation>
    <scope>NUCLEOTIDE SEQUENCE [LARGE SCALE GENOMIC DNA]</scope>
    <source>
        <strain evidence="1 2">Alberta</strain>
        <tissue evidence="1">Whole body</tissue>
    </source>
</reference>
<organism evidence="1 2">
    <name type="scientific">Trichomalopsis sarcophagae</name>
    <dbReference type="NCBI Taxonomy" id="543379"/>
    <lineage>
        <taxon>Eukaryota</taxon>
        <taxon>Metazoa</taxon>
        <taxon>Ecdysozoa</taxon>
        <taxon>Arthropoda</taxon>
        <taxon>Hexapoda</taxon>
        <taxon>Insecta</taxon>
        <taxon>Pterygota</taxon>
        <taxon>Neoptera</taxon>
        <taxon>Endopterygota</taxon>
        <taxon>Hymenoptera</taxon>
        <taxon>Apocrita</taxon>
        <taxon>Proctotrupomorpha</taxon>
        <taxon>Chalcidoidea</taxon>
        <taxon>Pteromalidae</taxon>
        <taxon>Pteromalinae</taxon>
        <taxon>Trichomalopsis</taxon>
    </lineage>
</organism>
<keyword evidence="2" id="KW-1185">Reference proteome</keyword>
<dbReference type="AlphaFoldDB" id="A0A232FJP7"/>